<evidence type="ECO:0000313" key="1">
    <source>
        <dbReference type="EMBL" id="AFY82820.1"/>
    </source>
</evidence>
<dbReference type="OrthoDB" id="3399139at2"/>
<sequence length="325" mass="37053">MSHISCSELTRQSGNSLSGTALTYENYLLVECPPPWNSYDLETPRIPDNLRAVGNEIYGNKPVKNRILLIYNPLYHQENTLRVLTFRKPGGSVLGYVGQEFFVSDINEVASLAHHCFTSPREKLEKNHLKTRDILICTHGQNDRCCARYGNPLYRQALKIIEDLSLTNLRIWQTSHIGGHRFAPIAVAFPDGRYYGQIDSSALQPLLMQSGSLHDLSRAYRGWGILPKPVQLLEKTLLQEWGWQGLNYKMTGRIVTENPEAFYYRVELEVKREGKVIIYQADVIGDKQTRIELPESCVGNWQETVMNYQVQGIEVIAQQESLSLP</sequence>
<dbReference type="InterPro" id="IPR010350">
    <property type="entry name" value="Aim32/Apd1-like_bac"/>
</dbReference>
<dbReference type="PATRIC" id="fig|56110.3.peg.3872"/>
<dbReference type="CDD" id="cd03062">
    <property type="entry name" value="TRX_Fd_Sucrase"/>
    <property type="match status" value="1"/>
</dbReference>
<dbReference type="AlphaFoldDB" id="K9TJW5"/>
<accession>K9TJW5</accession>
<organism evidence="1 2">
    <name type="scientific">Oscillatoria acuminata PCC 6304</name>
    <dbReference type="NCBI Taxonomy" id="56110"/>
    <lineage>
        <taxon>Bacteria</taxon>
        <taxon>Bacillati</taxon>
        <taxon>Cyanobacteriota</taxon>
        <taxon>Cyanophyceae</taxon>
        <taxon>Oscillatoriophycideae</taxon>
        <taxon>Oscillatoriales</taxon>
        <taxon>Oscillatoriaceae</taxon>
        <taxon>Oscillatoria</taxon>
    </lineage>
</organism>
<protein>
    <recommendedName>
        <fullName evidence="3">Sucrase ferredoxin</fullName>
    </recommendedName>
</protein>
<dbReference type="InterPro" id="IPR036249">
    <property type="entry name" value="Thioredoxin-like_sf"/>
</dbReference>
<dbReference type="InParanoid" id="K9TJW5"/>
<dbReference type="InterPro" id="IPR009737">
    <property type="entry name" value="Aim32/Apd1-like"/>
</dbReference>
<dbReference type="Pfam" id="PF06999">
    <property type="entry name" value="Suc_Fer-like"/>
    <property type="match status" value="1"/>
</dbReference>
<gene>
    <name evidence="1" type="ORF">Oscil6304_3242</name>
</gene>
<dbReference type="RefSeq" id="WP_015149453.1">
    <property type="nucleotide sequence ID" value="NC_019693.1"/>
</dbReference>
<evidence type="ECO:0000313" key="2">
    <source>
        <dbReference type="Proteomes" id="UP000010367"/>
    </source>
</evidence>
<dbReference type="Proteomes" id="UP000010367">
    <property type="component" value="Chromosome"/>
</dbReference>
<dbReference type="STRING" id="56110.Oscil6304_3242"/>
<reference evidence="1 2" key="1">
    <citation type="submission" date="2012-06" db="EMBL/GenBank/DDBJ databases">
        <title>Finished chromosome of genome of Oscillatoria acuminata PCC 6304.</title>
        <authorList>
            <consortium name="US DOE Joint Genome Institute"/>
            <person name="Gugger M."/>
            <person name="Coursin T."/>
            <person name="Rippka R."/>
            <person name="Tandeau De Marsac N."/>
            <person name="Huntemann M."/>
            <person name="Wei C.-L."/>
            <person name="Han J."/>
            <person name="Detter J.C."/>
            <person name="Han C."/>
            <person name="Tapia R."/>
            <person name="Davenport K."/>
            <person name="Daligault H."/>
            <person name="Erkkila T."/>
            <person name="Gu W."/>
            <person name="Munk A.C.C."/>
            <person name="Teshima H."/>
            <person name="Xu Y."/>
            <person name="Chain P."/>
            <person name="Chen A."/>
            <person name="Krypides N."/>
            <person name="Mavromatis K."/>
            <person name="Markowitz V."/>
            <person name="Szeto E."/>
            <person name="Ivanova N."/>
            <person name="Mikhailova N."/>
            <person name="Ovchinnikova G."/>
            <person name="Pagani I."/>
            <person name="Pati A."/>
            <person name="Goodwin L."/>
            <person name="Peters L."/>
            <person name="Pitluck S."/>
            <person name="Woyke T."/>
            <person name="Kerfeld C."/>
        </authorList>
    </citation>
    <scope>NUCLEOTIDE SEQUENCE [LARGE SCALE GENOMIC DNA]</scope>
    <source>
        <strain evidence="1 2">PCC 6304</strain>
    </source>
</reference>
<dbReference type="PIRSF" id="PIRSF035042">
    <property type="entry name" value="UCP035042_thirdx"/>
    <property type="match status" value="1"/>
</dbReference>
<proteinExistence type="predicted"/>
<keyword evidence="2" id="KW-1185">Reference proteome</keyword>
<dbReference type="EMBL" id="CP003607">
    <property type="protein sequence ID" value="AFY82820.1"/>
    <property type="molecule type" value="Genomic_DNA"/>
</dbReference>
<dbReference type="Gene3D" id="3.40.30.10">
    <property type="entry name" value="Glutaredoxin"/>
    <property type="match status" value="1"/>
</dbReference>
<dbReference type="HOGENOM" id="CLU_050357_0_0_3"/>
<evidence type="ECO:0008006" key="3">
    <source>
        <dbReference type="Google" id="ProtNLM"/>
    </source>
</evidence>
<dbReference type="eggNOG" id="COG4759">
    <property type="taxonomic scope" value="Bacteria"/>
</dbReference>
<dbReference type="KEGG" id="oac:Oscil6304_3242"/>
<dbReference type="SUPFAM" id="SSF52833">
    <property type="entry name" value="Thioredoxin-like"/>
    <property type="match status" value="1"/>
</dbReference>
<name>K9TJW5_9CYAN</name>